<feature type="repeat" description="ANK" evidence="1">
    <location>
        <begin position="607"/>
        <end position="628"/>
    </location>
</feature>
<keyword evidence="1" id="KW-0040">ANK repeat</keyword>
<dbReference type="Gene3D" id="3.40.50.300">
    <property type="entry name" value="P-loop containing nucleotide triphosphate hydrolases"/>
    <property type="match status" value="1"/>
</dbReference>
<name>A0ABT8LHR1_9BACT</name>
<gene>
    <name evidence="5" type="ORF">QQ020_35095</name>
</gene>
<keyword evidence="3" id="KW-0812">Transmembrane</keyword>
<dbReference type="SMART" id="SM00248">
    <property type="entry name" value="ANK"/>
    <property type="match status" value="2"/>
</dbReference>
<protein>
    <submittedName>
        <fullName evidence="5">AAA family ATPase</fullName>
    </submittedName>
</protein>
<keyword evidence="2" id="KW-0175">Coiled coil</keyword>
<dbReference type="InterPro" id="IPR036770">
    <property type="entry name" value="Ankyrin_rpt-contain_sf"/>
</dbReference>
<dbReference type="InterPro" id="IPR002110">
    <property type="entry name" value="Ankyrin_rpt"/>
</dbReference>
<evidence type="ECO:0000256" key="1">
    <source>
        <dbReference type="PROSITE-ProRule" id="PRU00023"/>
    </source>
</evidence>
<dbReference type="InterPro" id="IPR006597">
    <property type="entry name" value="Sel1-like"/>
</dbReference>
<evidence type="ECO:0000256" key="3">
    <source>
        <dbReference type="SAM" id="Phobius"/>
    </source>
</evidence>
<dbReference type="RefSeq" id="WP_346762690.1">
    <property type="nucleotide sequence ID" value="NZ_JAUJEB010000015.1"/>
</dbReference>
<dbReference type="InterPro" id="IPR025669">
    <property type="entry name" value="AAA_dom"/>
</dbReference>
<dbReference type="Pfam" id="PF12796">
    <property type="entry name" value="Ank_2"/>
    <property type="match status" value="1"/>
</dbReference>
<keyword evidence="6" id="KW-1185">Reference proteome</keyword>
<dbReference type="PANTHER" id="PTHR11102">
    <property type="entry name" value="SEL-1-LIKE PROTEIN"/>
    <property type="match status" value="1"/>
</dbReference>
<comment type="caution">
    <text evidence="5">The sequence shown here is derived from an EMBL/GenBank/DDBJ whole genome shotgun (WGS) entry which is preliminary data.</text>
</comment>
<dbReference type="NCBIfam" id="NF047398">
    <property type="entry name" value="AAA_KGGVGR"/>
    <property type="match status" value="1"/>
</dbReference>
<evidence type="ECO:0000259" key="4">
    <source>
        <dbReference type="Pfam" id="PF13614"/>
    </source>
</evidence>
<keyword evidence="3" id="KW-0472">Membrane</keyword>
<dbReference type="Pfam" id="PF08238">
    <property type="entry name" value="Sel1"/>
    <property type="match status" value="4"/>
</dbReference>
<feature type="domain" description="AAA" evidence="4">
    <location>
        <begin position="9"/>
        <end position="200"/>
    </location>
</feature>
<dbReference type="SUPFAM" id="SSF52540">
    <property type="entry name" value="P-loop containing nucleoside triphosphate hydrolases"/>
    <property type="match status" value="1"/>
</dbReference>
<dbReference type="SUPFAM" id="SSF48403">
    <property type="entry name" value="Ankyrin repeat"/>
    <property type="match status" value="1"/>
</dbReference>
<dbReference type="Proteomes" id="UP001172083">
    <property type="component" value="Unassembled WGS sequence"/>
</dbReference>
<dbReference type="PROSITE" id="PS50297">
    <property type="entry name" value="ANK_REP_REGION"/>
    <property type="match status" value="1"/>
</dbReference>
<dbReference type="InterPro" id="IPR027417">
    <property type="entry name" value="P-loop_NTPase"/>
</dbReference>
<evidence type="ECO:0000313" key="5">
    <source>
        <dbReference type="EMBL" id="MDN5217354.1"/>
    </source>
</evidence>
<keyword evidence="3" id="KW-1133">Transmembrane helix</keyword>
<dbReference type="Gene3D" id="1.25.40.10">
    <property type="entry name" value="Tetratricopeptide repeat domain"/>
    <property type="match status" value="2"/>
</dbReference>
<dbReference type="PANTHER" id="PTHR11102:SF160">
    <property type="entry name" value="ERAD-ASSOCIATED E3 UBIQUITIN-PROTEIN LIGASE COMPONENT HRD3"/>
    <property type="match status" value="1"/>
</dbReference>
<organism evidence="5 6">
    <name type="scientific">Agaribacillus aureus</name>
    <dbReference type="NCBI Taxonomy" id="3051825"/>
    <lineage>
        <taxon>Bacteria</taxon>
        <taxon>Pseudomonadati</taxon>
        <taxon>Bacteroidota</taxon>
        <taxon>Cytophagia</taxon>
        <taxon>Cytophagales</taxon>
        <taxon>Splendidivirgaceae</taxon>
        <taxon>Agaribacillus</taxon>
    </lineage>
</organism>
<feature type="transmembrane region" description="Helical" evidence="3">
    <location>
        <begin position="368"/>
        <end position="386"/>
    </location>
</feature>
<dbReference type="Gene3D" id="1.25.40.20">
    <property type="entry name" value="Ankyrin repeat-containing domain"/>
    <property type="match status" value="1"/>
</dbReference>
<dbReference type="InterPro" id="IPR011990">
    <property type="entry name" value="TPR-like_helical_dom_sf"/>
</dbReference>
<accession>A0ABT8LHR1</accession>
<sequence>MKRPGLIYTFYSYKGGVGRSMALANVAALMAKAGYKVLVVDFDLEAPGIDKYLDNGKSSYLLDAIDEKSGIVDLIYHYKSHYSGTNGGAPSFTWRDCLLDVSINGKKDRLSILSAGKNTEDYISKLQALDWNDLFDSTDFGNYLEAVRNQWRSTYDFVLIDSRTGITDIGGICTIHLPDVLVFFFTTNEASIEGCHQIISAAIGAHQKLPFQRNRLVAVPVPSRDESRTEYESAYKWRKIIAEKFEIFYNDWLYRKAKPKDILDVLRIPYIPYWSFGERLPVLEEGTKDPTSIGYAYDVLTRLLTTRLDWEMASSMESAQDIKERHQELKKVLTDKLEESQRVDVPVSTNYFSRFLNQITAFRKRKPVWFYSILVLVLLISGTILLDSRFTKFGNDQLKLGQLKFELGEYDEAFVLFQTSAKTGNVDAMNRLAQLYRDSLGTAPDFERAFEWFSKAANRNNAAGMNGLGQLYEHGLGVKQDFQKSLEWYTKAAEAGNTAAMNNIGMLYDTSEGVYSDYLKALDWYTKAAEAGNADAMYNLGKLYNAGLGINRDVAMAFEWYTKAAKAGQMEVINGKALLNAVSTGDMEKVREILLKDDVDVNQIDIIGETPLYLAASGGYVELVRQLLAQPNINVNPYIDPKYQAGNYALFTPLTIALHNLENPNKNPELGKQYENFLMIIKLLAANGGENKDDRWQLYLQNDTADEVAY</sequence>
<dbReference type="PROSITE" id="PS50088">
    <property type="entry name" value="ANK_REPEAT"/>
    <property type="match status" value="1"/>
</dbReference>
<evidence type="ECO:0000313" key="6">
    <source>
        <dbReference type="Proteomes" id="UP001172083"/>
    </source>
</evidence>
<dbReference type="SUPFAM" id="SSF81901">
    <property type="entry name" value="HCP-like"/>
    <property type="match status" value="1"/>
</dbReference>
<evidence type="ECO:0000256" key="2">
    <source>
        <dbReference type="SAM" id="Coils"/>
    </source>
</evidence>
<dbReference type="EMBL" id="JAUJEB010000015">
    <property type="protein sequence ID" value="MDN5217354.1"/>
    <property type="molecule type" value="Genomic_DNA"/>
</dbReference>
<reference evidence="5" key="1">
    <citation type="submission" date="2023-06" db="EMBL/GenBank/DDBJ databases">
        <title>Genomic of Agaribacillus aureum.</title>
        <authorList>
            <person name="Wang G."/>
        </authorList>
    </citation>
    <scope>NUCLEOTIDE SEQUENCE</scope>
    <source>
        <strain evidence="5">BMA12</strain>
    </source>
</reference>
<dbReference type="Pfam" id="PF13614">
    <property type="entry name" value="AAA_31"/>
    <property type="match status" value="1"/>
</dbReference>
<dbReference type="InterPro" id="IPR050767">
    <property type="entry name" value="Sel1_AlgK"/>
</dbReference>
<proteinExistence type="predicted"/>
<dbReference type="SMART" id="SM00671">
    <property type="entry name" value="SEL1"/>
    <property type="match status" value="4"/>
</dbReference>
<feature type="coiled-coil region" evidence="2">
    <location>
        <begin position="316"/>
        <end position="343"/>
    </location>
</feature>